<dbReference type="Proteomes" id="UP001153148">
    <property type="component" value="Unassembled WGS sequence"/>
</dbReference>
<keyword evidence="3" id="KW-1185">Reference proteome</keyword>
<evidence type="ECO:0000313" key="2">
    <source>
        <dbReference type="EMBL" id="CAG2068503.1"/>
    </source>
</evidence>
<protein>
    <submittedName>
        <fullName evidence="2">Uncharacterized protein</fullName>
    </submittedName>
</protein>
<dbReference type="EMBL" id="CAJPIN010092380">
    <property type="protein sequence ID" value="CAG2068503.1"/>
    <property type="molecule type" value="Genomic_DNA"/>
</dbReference>
<sequence>MLENESSEIKKKIQSLLASFRSERKKLEITSGMGTEEVYNTKRFAFENKNKLTQTQDTEGGNDLVTRWRPLPNRKPAFTTSDHQEFFY</sequence>
<organism evidence="2 3">
    <name type="scientific">Timema podura</name>
    <name type="common">Walking stick</name>
    <dbReference type="NCBI Taxonomy" id="61482"/>
    <lineage>
        <taxon>Eukaryota</taxon>
        <taxon>Metazoa</taxon>
        <taxon>Ecdysozoa</taxon>
        <taxon>Arthropoda</taxon>
        <taxon>Hexapoda</taxon>
        <taxon>Insecta</taxon>
        <taxon>Pterygota</taxon>
        <taxon>Neoptera</taxon>
        <taxon>Polyneoptera</taxon>
        <taxon>Phasmatodea</taxon>
        <taxon>Timematodea</taxon>
        <taxon>Timematoidea</taxon>
        <taxon>Timematidae</taxon>
        <taxon>Timema</taxon>
    </lineage>
</organism>
<gene>
    <name evidence="2" type="ORF">TPAB3V08_LOCUS15446</name>
</gene>
<accession>A0ABN7PLA5</accession>
<evidence type="ECO:0000256" key="1">
    <source>
        <dbReference type="SAM" id="MobiDB-lite"/>
    </source>
</evidence>
<proteinExistence type="predicted"/>
<reference evidence="2" key="1">
    <citation type="submission" date="2021-03" db="EMBL/GenBank/DDBJ databases">
        <authorList>
            <person name="Tran Van P."/>
        </authorList>
    </citation>
    <scope>NUCLEOTIDE SEQUENCE</scope>
</reference>
<comment type="caution">
    <text evidence="2">The sequence shown here is derived from an EMBL/GenBank/DDBJ whole genome shotgun (WGS) entry which is preliminary data.</text>
</comment>
<name>A0ABN7PLA5_TIMPD</name>
<feature type="region of interest" description="Disordered" evidence="1">
    <location>
        <begin position="54"/>
        <end position="81"/>
    </location>
</feature>
<evidence type="ECO:0000313" key="3">
    <source>
        <dbReference type="Proteomes" id="UP001153148"/>
    </source>
</evidence>